<comment type="caution">
    <text evidence="4">The sequence shown here is derived from an EMBL/GenBank/DDBJ whole genome shotgun (WGS) entry which is preliminary data.</text>
</comment>
<dbReference type="PANTHER" id="PTHR31651:SF6">
    <property type="entry name" value="PROTEIN PIN-LIKES 1-LIKE"/>
    <property type="match status" value="1"/>
</dbReference>
<dbReference type="AlphaFoldDB" id="A0AAD5CYH2"/>
<keyword evidence="2" id="KW-0813">Transport</keyword>
<evidence type="ECO:0000313" key="4">
    <source>
        <dbReference type="EMBL" id="KAI7750227.1"/>
    </source>
</evidence>
<sequence>MGKDFALDLIYSCSSNYGDYDEITADALKRDGGALKTTADALKRVKGCVADEDQSQDVVHTYHHCDAMTLIVGANHVKGMKKSGVGLWLIIGILAVRYVALPIVGIDVVKAIQYVGFVASDSLYVSIVFCIITVVLTDAIKDATGRPRPDFFWHCFLDGIDHAPNMPVQE</sequence>
<keyword evidence="5" id="KW-1185">Reference proteome</keyword>
<comment type="subcellular location">
    <subcellularLocation>
        <location evidence="1">Endomembrane system</location>
    </subcellularLocation>
</comment>
<protein>
    <submittedName>
        <fullName evidence="4">Uncharacterized protein</fullName>
    </submittedName>
</protein>
<feature type="transmembrane region" description="Helical" evidence="3">
    <location>
        <begin position="112"/>
        <end position="136"/>
    </location>
</feature>
<evidence type="ECO:0000313" key="5">
    <source>
        <dbReference type="Proteomes" id="UP001206925"/>
    </source>
</evidence>
<feature type="transmembrane region" description="Helical" evidence="3">
    <location>
        <begin position="85"/>
        <end position="106"/>
    </location>
</feature>
<dbReference type="SUPFAM" id="SSF48317">
    <property type="entry name" value="Acid phosphatase/Vanadium-dependent haloperoxidase"/>
    <property type="match status" value="1"/>
</dbReference>
<name>A0AAD5CYH2_AMBAR</name>
<organism evidence="4 5">
    <name type="scientific">Ambrosia artemisiifolia</name>
    <name type="common">Common ragweed</name>
    <dbReference type="NCBI Taxonomy" id="4212"/>
    <lineage>
        <taxon>Eukaryota</taxon>
        <taxon>Viridiplantae</taxon>
        <taxon>Streptophyta</taxon>
        <taxon>Embryophyta</taxon>
        <taxon>Tracheophyta</taxon>
        <taxon>Spermatophyta</taxon>
        <taxon>Magnoliopsida</taxon>
        <taxon>eudicotyledons</taxon>
        <taxon>Gunneridae</taxon>
        <taxon>Pentapetalae</taxon>
        <taxon>asterids</taxon>
        <taxon>campanulids</taxon>
        <taxon>Asterales</taxon>
        <taxon>Asteraceae</taxon>
        <taxon>Asteroideae</taxon>
        <taxon>Heliantheae alliance</taxon>
        <taxon>Heliantheae</taxon>
        <taxon>Ambrosia</taxon>
    </lineage>
</organism>
<dbReference type="InterPro" id="IPR045033">
    <property type="entry name" value="PILS1/3/4/5/7"/>
</dbReference>
<dbReference type="InterPro" id="IPR036938">
    <property type="entry name" value="PAP2/HPO_sf"/>
</dbReference>
<proteinExistence type="predicted"/>
<keyword evidence="3" id="KW-0472">Membrane</keyword>
<evidence type="ECO:0000256" key="3">
    <source>
        <dbReference type="SAM" id="Phobius"/>
    </source>
</evidence>
<dbReference type="GO" id="GO:0012505">
    <property type="term" value="C:endomembrane system"/>
    <property type="evidence" value="ECO:0007669"/>
    <property type="project" value="UniProtKB-SubCell"/>
</dbReference>
<accession>A0AAD5CYH2</accession>
<dbReference type="GO" id="GO:0080162">
    <property type="term" value="P:endoplasmic reticulum to cytosol auxin transport"/>
    <property type="evidence" value="ECO:0007669"/>
    <property type="project" value="InterPro"/>
</dbReference>
<dbReference type="PANTHER" id="PTHR31651">
    <property type="match status" value="1"/>
</dbReference>
<gene>
    <name evidence="4" type="ORF">M8C21_025754</name>
</gene>
<keyword evidence="3" id="KW-1133">Transmembrane helix</keyword>
<keyword evidence="3" id="KW-0812">Transmembrane</keyword>
<dbReference type="EMBL" id="JAMZMK010006188">
    <property type="protein sequence ID" value="KAI7750227.1"/>
    <property type="molecule type" value="Genomic_DNA"/>
</dbReference>
<dbReference type="Proteomes" id="UP001206925">
    <property type="component" value="Unassembled WGS sequence"/>
</dbReference>
<reference evidence="4" key="1">
    <citation type="submission" date="2022-06" db="EMBL/GenBank/DDBJ databases">
        <title>Uncovering the hologenomic basis of an extraordinary plant invasion.</title>
        <authorList>
            <person name="Bieker V.C."/>
            <person name="Martin M.D."/>
            <person name="Gilbert T."/>
            <person name="Hodgins K."/>
            <person name="Battlay P."/>
            <person name="Petersen B."/>
            <person name="Wilson J."/>
        </authorList>
    </citation>
    <scope>NUCLEOTIDE SEQUENCE</scope>
    <source>
        <strain evidence="4">AA19_3_7</strain>
        <tissue evidence="4">Leaf</tissue>
    </source>
</reference>
<evidence type="ECO:0000256" key="1">
    <source>
        <dbReference type="ARBA" id="ARBA00004308"/>
    </source>
</evidence>
<evidence type="ECO:0000256" key="2">
    <source>
        <dbReference type="ARBA" id="ARBA00022448"/>
    </source>
</evidence>